<dbReference type="OrthoDB" id="3226519at2759"/>
<dbReference type="AlphaFoldDB" id="A0A9P3LCC3"/>
<protein>
    <submittedName>
        <fullName evidence="1">Uncharacterized protein</fullName>
    </submittedName>
</protein>
<dbReference type="EMBL" id="BPQB01000012">
    <property type="protein sequence ID" value="GJE89424.1"/>
    <property type="molecule type" value="Genomic_DNA"/>
</dbReference>
<dbReference type="Proteomes" id="UP000703269">
    <property type="component" value="Unassembled WGS sequence"/>
</dbReference>
<organism evidence="1 2">
    <name type="scientific">Phanerochaete sordida</name>
    <dbReference type="NCBI Taxonomy" id="48140"/>
    <lineage>
        <taxon>Eukaryota</taxon>
        <taxon>Fungi</taxon>
        <taxon>Dikarya</taxon>
        <taxon>Basidiomycota</taxon>
        <taxon>Agaricomycotina</taxon>
        <taxon>Agaricomycetes</taxon>
        <taxon>Polyporales</taxon>
        <taxon>Phanerochaetaceae</taxon>
        <taxon>Phanerochaete</taxon>
    </lineage>
</organism>
<evidence type="ECO:0000313" key="2">
    <source>
        <dbReference type="Proteomes" id="UP000703269"/>
    </source>
</evidence>
<evidence type="ECO:0000313" key="1">
    <source>
        <dbReference type="EMBL" id="GJE89424.1"/>
    </source>
</evidence>
<name>A0A9P3LCC3_9APHY</name>
<keyword evidence="2" id="KW-1185">Reference proteome</keyword>
<sequence length="269" mass="28545">MRPPPALGPMTPTGFCGQRPHLAAAEHGQRGGAPSPSPHNTSDADAACVVLGTFAPQRRRIYRLAGAVVHPKLLRSQPSLLSLTMRSFQLLAATALLAPSALAAAVPAVEYCANPRVVSTAYIGRNKDVLVTQTACDDVRAPVAAHALEARQANNVCGSTFDTFCFTPSGGGPDPNECHVITDALLYDSQNVGALFTLDPAQNTTTITMQYRSCESFMVNQAGVALTYCRTDWASILDNLAFNCQATQNAHGGLSVATNQEWFIQVQST</sequence>
<proteinExistence type="predicted"/>
<comment type="caution">
    <text evidence="1">The sequence shown here is derived from an EMBL/GenBank/DDBJ whole genome shotgun (WGS) entry which is preliminary data.</text>
</comment>
<reference evidence="1 2" key="1">
    <citation type="submission" date="2021-08" db="EMBL/GenBank/DDBJ databases">
        <title>Draft Genome Sequence of Phanerochaete sordida strain YK-624.</title>
        <authorList>
            <person name="Mori T."/>
            <person name="Dohra H."/>
            <person name="Suzuki T."/>
            <person name="Kawagishi H."/>
            <person name="Hirai H."/>
        </authorList>
    </citation>
    <scope>NUCLEOTIDE SEQUENCE [LARGE SCALE GENOMIC DNA]</scope>
    <source>
        <strain evidence="1 2">YK-624</strain>
    </source>
</reference>
<accession>A0A9P3LCC3</accession>
<gene>
    <name evidence="1" type="ORF">PsYK624_055250</name>
</gene>